<dbReference type="GO" id="GO:0008203">
    <property type="term" value="P:cholesterol metabolic process"/>
    <property type="evidence" value="ECO:0007669"/>
    <property type="project" value="InterPro"/>
</dbReference>
<feature type="coiled-coil region" evidence="12">
    <location>
        <begin position="375"/>
        <end position="403"/>
    </location>
</feature>
<reference evidence="14 15" key="1">
    <citation type="submission" date="2019-06" db="EMBL/GenBank/DDBJ databases">
        <title>Sequencing the genomes of 1000 actinobacteria strains.</title>
        <authorList>
            <person name="Klenk H.-P."/>
        </authorList>
    </citation>
    <scope>NUCLEOTIDE SEQUENCE [LARGE SCALE GENOMIC DNA]</scope>
    <source>
        <strain evidence="14 15">DSM 103495</strain>
    </source>
</reference>
<evidence type="ECO:0000256" key="9">
    <source>
        <dbReference type="ARBA" id="ARBA00023221"/>
    </source>
</evidence>
<dbReference type="Proteomes" id="UP000316331">
    <property type="component" value="Unassembled WGS sequence"/>
</dbReference>
<evidence type="ECO:0000256" key="2">
    <source>
        <dbReference type="ARBA" id="ARBA00022714"/>
    </source>
</evidence>
<dbReference type="FunFam" id="3.90.380.10:FF:000004">
    <property type="entry name" value="3-ketosteroid-9-alpha-hydroxylase oxygenase subunit"/>
    <property type="match status" value="1"/>
</dbReference>
<keyword evidence="7" id="KW-0411">Iron-sulfur</keyword>
<feature type="domain" description="Rieske" evidence="13">
    <location>
        <begin position="28"/>
        <end position="131"/>
    </location>
</feature>
<protein>
    <recommendedName>
        <fullName evidence="10">Rieske-type oxygenase</fullName>
    </recommendedName>
</protein>
<dbReference type="InterPro" id="IPR017941">
    <property type="entry name" value="Rieske_2Fe-2S"/>
</dbReference>
<sequence length="406" mass="45855">MAVTPKGSGGKVRELDVGSVPTRYARGWHCLGLAKTFRDGKPHAVNVFGTKLVVWVDSAGELRVLDAYCRHMGGDLSMGEVKGDDIACPFHDWRWSGVNGKCSSIPYARRVPPLARTRKWTTLERNGQLFVWHDHEGNEPPPEITIPHIEGPYTDADGNPTDQLDSGWTDWTWNSMLIEGANCREIIDNVVDMAHFFYIHFAFPTYFKNVFEGHIATQFLETKGRPDIGMASKYGGDTLLKSEASYFGPSYMINPLINIYSGYEVKSVLINCHYPVTQDSFVLQWGISLEKPKGVDGEMADKLAEKMTEGISVGFLQDVEIWKHKSKVENPLLCEEDGPVYQLRRWYDQFYVDVADVTEKMTQRFEFEVDTTKANEAWEAEVAENLRRKHEAEAAEQATKEAEAGV</sequence>
<dbReference type="EMBL" id="VFPG01000001">
    <property type="protein sequence ID" value="TQM29092.1"/>
    <property type="molecule type" value="Genomic_DNA"/>
</dbReference>
<evidence type="ECO:0000256" key="4">
    <source>
        <dbReference type="ARBA" id="ARBA00022963"/>
    </source>
</evidence>
<proteinExistence type="predicted"/>
<evidence type="ECO:0000256" key="5">
    <source>
        <dbReference type="ARBA" id="ARBA00023002"/>
    </source>
</evidence>
<dbReference type="Gene3D" id="3.90.380.10">
    <property type="entry name" value="Naphthalene 1,2-dioxygenase Alpha Subunit, Chain A, domain 1"/>
    <property type="match status" value="1"/>
</dbReference>
<keyword evidence="12" id="KW-0175">Coiled coil</keyword>
<dbReference type="InterPro" id="IPR045605">
    <property type="entry name" value="KshA-like_C"/>
</dbReference>
<keyword evidence="3" id="KW-0479">Metal-binding</keyword>
<evidence type="ECO:0000256" key="10">
    <source>
        <dbReference type="ARBA" id="ARBA00030944"/>
    </source>
</evidence>
<dbReference type="CDD" id="cd03531">
    <property type="entry name" value="Rieske_RO_Alpha_KSH"/>
    <property type="match status" value="1"/>
</dbReference>
<dbReference type="GO" id="GO:0016705">
    <property type="term" value="F:oxidoreductase activity, acting on paired donors, with incorporation or reduction of molecular oxygen"/>
    <property type="evidence" value="ECO:0007669"/>
    <property type="project" value="UniProtKB-ARBA"/>
</dbReference>
<keyword evidence="5" id="KW-0560">Oxidoreductase</keyword>
<keyword evidence="9" id="KW-0753">Steroid metabolism</keyword>
<evidence type="ECO:0000256" key="7">
    <source>
        <dbReference type="ARBA" id="ARBA00023014"/>
    </source>
</evidence>
<keyword evidence="2" id="KW-0001">2Fe-2S</keyword>
<organism evidence="14 15">
    <name type="scientific">Nocardia bhagyanarayanae</name>
    <dbReference type="NCBI Taxonomy" id="1215925"/>
    <lineage>
        <taxon>Bacteria</taxon>
        <taxon>Bacillati</taxon>
        <taxon>Actinomycetota</taxon>
        <taxon>Actinomycetes</taxon>
        <taxon>Mycobacteriales</taxon>
        <taxon>Nocardiaceae</taxon>
        <taxon>Nocardia</taxon>
    </lineage>
</organism>
<comment type="caution">
    <text evidence="14">The sequence shown here is derived from an EMBL/GenBank/DDBJ whole genome shotgun (WGS) entry which is preliminary data.</text>
</comment>
<dbReference type="AlphaFoldDB" id="A0A543F5I6"/>
<dbReference type="GO" id="GO:0004497">
    <property type="term" value="F:monooxygenase activity"/>
    <property type="evidence" value="ECO:0007669"/>
    <property type="project" value="UniProtKB-KW"/>
</dbReference>
<dbReference type="InterPro" id="IPR036922">
    <property type="entry name" value="Rieske_2Fe-2S_sf"/>
</dbReference>
<dbReference type="GO" id="GO:0046872">
    <property type="term" value="F:metal ion binding"/>
    <property type="evidence" value="ECO:0007669"/>
    <property type="project" value="UniProtKB-KW"/>
</dbReference>
<dbReference type="SUPFAM" id="SSF50022">
    <property type="entry name" value="ISP domain"/>
    <property type="match status" value="1"/>
</dbReference>
<keyword evidence="8" id="KW-0443">Lipid metabolism</keyword>
<dbReference type="Pfam" id="PF19298">
    <property type="entry name" value="KshA_C"/>
    <property type="match status" value="1"/>
</dbReference>
<comment type="subunit">
    <text evidence="11">Homotrimer. The two-component system 3-ketosteroid-9-alpha-monooxygenase is composed of an oxygenase component KshA and a reductase component KshB.</text>
</comment>
<accession>A0A543F5I6</accession>
<dbReference type="SUPFAM" id="SSF55961">
    <property type="entry name" value="Bet v1-like"/>
    <property type="match status" value="1"/>
</dbReference>
<dbReference type="PROSITE" id="PS51296">
    <property type="entry name" value="RIESKE"/>
    <property type="match status" value="1"/>
</dbReference>
<dbReference type="Pfam" id="PF00355">
    <property type="entry name" value="Rieske"/>
    <property type="match status" value="1"/>
</dbReference>
<comment type="cofactor">
    <cofactor evidence="1">
        <name>Fe cation</name>
        <dbReference type="ChEBI" id="CHEBI:24875"/>
    </cofactor>
</comment>
<keyword evidence="4" id="KW-0442">Lipid degradation</keyword>
<evidence type="ECO:0000256" key="12">
    <source>
        <dbReference type="SAM" id="Coils"/>
    </source>
</evidence>
<evidence type="ECO:0000256" key="1">
    <source>
        <dbReference type="ARBA" id="ARBA00001962"/>
    </source>
</evidence>
<evidence type="ECO:0000256" key="6">
    <source>
        <dbReference type="ARBA" id="ARBA00023004"/>
    </source>
</evidence>
<gene>
    <name evidence="14" type="ORF">FB390_0682</name>
</gene>
<dbReference type="OrthoDB" id="5243643at2"/>
<evidence type="ECO:0000256" key="11">
    <source>
        <dbReference type="ARBA" id="ARBA00046982"/>
    </source>
</evidence>
<dbReference type="PANTHER" id="PTHR21266:SF60">
    <property type="entry name" value="3-KETOSTEROID-9-ALPHA-MONOOXYGENASE, OXYGENASE COMPONENT"/>
    <property type="match status" value="1"/>
</dbReference>
<keyword evidence="15" id="KW-1185">Reference proteome</keyword>
<name>A0A543F5I6_9NOCA</name>
<dbReference type="PANTHER" id="PTHR21266">
    <property type="entry name" value="IRON-SULFUR DOMAIN CONTAINING PROTEIN"/>
    <property type="match status" value="1"/>
</dbReference>
<dbReference type="GO" id="GO:0016042">
    <property type="term" value="P:lipid catabolic process"/>
    <property type="evidence" value="ECO:0007669"/>
    <property type="project" value="UniProtKB-KW"/>
</dbReference>
<evidence type="ECO:0000313" key="14">
    <source>
        <dbReference type="EMBL" id="TQM29092.1"/>
    </source>
</evidence>
<evidence type="ECO:0000256" key="3">
    <source>
        <dbReference type="ARBA" id="ARBA00022723"/>
    </source>
</evidence>
<keyword evidence="6" id="KW-0408">Iron</keyword>
<evidence type="ECO:0000313" key="15">
    <source>
        <dbReference type="Proteomes" id="UP000316331"/>
    </source>
</evidence>
<dbReference type="GO" id="GO:0051537">
    <property type="term" value="F:2 iron, 2 sulfur cluster binding"/>
    <property type="evidence" value="ECO:0007669"/>
    <property type="project" value="UniProtKB-KW"/>
</dbReference>
<dbReference type="InterPro" id="IPR050584">
    <property type="entry name" value="Cholesterol_7-desaturase"/>
</dbReference>
<evidence type="ECO:0000256" key="8">
    <source>
        <dbReference type="ARBA" id="ARBA00023098"/>
    </source>
</evidence>
<evidence type="ECO:0000259" key="13">
    <source>
        <dbReference type="PROSITE" id="PS51296"/>
    </source>
</evidence>
<dbReference type="Gene3D" id="2.102.10.10">
    <property type="entry name" value="Rieske [2Fe-2S] iron-sulphur domain"/>
    <property type="match status" value="1"/>
</dbReference>
<dbReference type="RefSeq" id="WP_141807626.1">
    <property type="nucleotide sequence ID" value="NZ_VFPG01000001.1"/>
</dbReference>
<keyword evidence="14" id="KW-0503">Monooxygenase</keyword>